<evidence type="ECO:0000256" key="1">
    <source>
        <dbReference type="SAM" id="Phobius"/>
    </source>
</evidence>
<evidence type="ECO:0000313" key="4">
    <source>
        <dbReference type="Proteomes" id="UP001152799"/>
    </source>
</evidence>
<feature type="domain" description="Acyltransferase 3" evidence="2">
    <location>
        <begin position="65"/>
        <end position="428"/>
    </location>
</feature>
<feature type="transmembrane region" description="Helical" evidence="1">
    <location>
        <begin position="331"/>
        <end position="350"/>
    </location>
</feature>
<proteinExistence type="predicted"/>
<dbReference type="PANTHER" id="PTHR11161:SF72">
    <property type="entry name" value="FI21449P1"/>
    <property type="match status" value="1"/>
</dbReference>
<protein>
    <recommendedName>
        <fullName evidence="2">Acyltransferase 3 domain-containing protein</fullName>
    </recommendedName>
</protein>
<feature type="transmembrane region" description="Helical" evidence="1">
    <location>
        <begin position="109"/>
        <end position="134"/>
    </location>
</feature>
<dbReference type="InterPro" id="IPR002656">
    <property type="entry name" value="Acyl_transf_3_dom"/>
</dbReference>
<gene>
    <name evidence="3" type="ORF">CEUTPL_LOCUS6987</name>
</gene>
<dbReference type="Pfam" id="PF01757">
    <property type="entry name" value="Acyl_transf_3"/>
    <property type="match status" value="1"/>
</dbReference>
<organism evidence="3 4">
    <name type="scientific">Ceutorhynchus assimilis</name>
    <name type="common">cabbage seed weevil</name>
    <dbReference type="NCBI Taxonomy" id="467358"/>
    <lineage>
        <taxon>Eukaryota</taxon>
        <taxon>Metazoa</taxon>
        <taxon>Ecdysozoa</taxon>
        <taxon>Arthropoda</taxon>
        <taxon>Hexapoda</taxon>
        <taxon>Insecta</taxon>
        <taxon>Pterygota</taxon>
        <taxon>Neoptera</taxon>
        <taxon>Endopterygota</taxon>
        <taxon>Coleoptera</taxon>
        <taxon>Polyphaga</taxon>
        <taxon>Cucujiformia</taxon>
        <taxon>Curculionidae</taxon>
        <taxon>Ceutorhynchinae</taxon>
        <taxon>Ceutorhynchus</taxon>
    </lineage>
</organism>
<dbReference type="InterPro" id="IPR052728">
    <property type="entry name" value="O2_lipid_transport_reg"/>
</dbReference>
<dbReference type="GO" id="GO:0016747">
    <property type="term" value="F:acyltransferase activity, transferring groups other than amino-acyl groups"/>
    <property type="evidence" value="ECO:0007669"/>
    <property type="project" value="InterPro"/>
</dbReference>
<feature type="transmembrane region" description="Helical" evidence="1">
    <location>
        <begin position="72"/>
        <end position="89"/>
    </location>
</feature>
<feature type="transmembrane region" description="Helical" evidence="1">
    <location>
        <begin position="356"/>
        <end position="379"/>
    </location>
</feature>
<dbReference type="EMBL" id="OU892279">
    <property type="protein sequence ID" value="CAG9766402.1"/>
    <property type="molecule type" value="Genomic_DNA"/>
</dbReference>
<reference evidence="3" key="1">
    <citation type="submission" date="2022-01" db="EMBL/GenBank/DDBJ databases">
        <authorList>
            <person name="King R."/>
        </authorList>
    </citation>
    <scope>NUCLEOTIDE SEQUENCE</scope>
</reference>
<feature type="transmembrane region" description="Helical" evidence="1">
    <location>
        <begin position="219"/>
        <end position="240"/>
    </location>
</feature>
<evidence type="ECO:0000259" key="2">
    <source>
        <dbReference type="Pfam" id="PF01757"/>
    </source>
</evidence>
<feature type="transmembrane region" description="Helical" evidence="1">
    <location>
        <begin position="155"/>
        <end position="179"/>
    </location>
</feature>
<feature type="transmembrane region" description="Helical" evidence="1">
    <location>
        <begin position="6"/>
        <end position="22"/>
    </location>
</feature>
<keyword evidence="1" id="KW-1133">Transmembrane helix</keyword>
<dbReference type="PANTHER" id="PTHR11161">
    <property type="entry name" value="O-ACYLTRANSFERASE"/>
    <property type="match status" value="1"/>
</dbReference>
<accession>A0A9N9QNE2</accession>
<name>A0A9N9QNE2_9CUCU</name>
<feature type="transmembrane region" description="Helical" evidence="1">
    <location>
        <begin position="300"/>
        <end position="319"/>
    </location>
</feature>
<dbReference type="Proteomes" id="UP001152799">
    <property type="component" value="Chromosome 3"/>
</dbReference>
<sequence>MVIVYCRLVIILYVAMVVYVSCQHHRRKSENFDKIENTLIQIFSLKTNWKKLSISNDRPNFQKLKFIQGLRFYNMLLVIFCHTTCSYINGYVSSTEYIELAYRNQIRLFMATLFVFLVQTFFLISAFFLSYHVCQSMEVYRDSKLRYIVVTLLNRYLRLLPPVFVMVFLCKSSWVAGIFQGPVKSFYVDREYERCQKNWWANILFVNNHYDYNNMCYLITWYLSADTQLYLMSLLIMLIIWKFRQRTKIVLILVIFIGIMIPAFMCYKYGLDMIYRITPENSKTDKFRTFKFNAVYTSTYANMASYMVGLAIGRFYFALDKGNVTLSGKHLLLLKCVFCTLPIAIILISSQEYSRTITIVLIGLVKPLYALGIGAGILAMSQQKTDLVKTVCELPWVLFLGNFTYSTYVVQFGIVFYRTAAAYEPYFLSDSVLLTSFFQDVVLSIFCGFLMHIFLEMPALQLQKMFVPQIRHISSSKQK</sequence>
<keyword evidence="4" id="KW-1185">Reference proteome</keyword>
<dbReference type="AlphaFoldDB" id="A0A9N9QNE2"/>
<dbReference type="OrthoDB" id="10265389at2759"/>
<keyword evidence="1" id="KW-0472">Membrane</keyword>
<feature type="transmembrane region" description="Helical" evidence="1">
    <location>
        <begin position="249"/>
        <end position="270"/>
    </location>
</feature>
<evidence type="ECO:0000313" key="3">
    <source>
        <dbReference type="EMBL" id="CAG9766402.1"/>
    </source>
</evidence>
<feature type="transmembrane region" description="Helical" evidence="1">
    <location>
        <begin position="437"/>
        <end position="455"/>
    </location>
</feature>
<keyword evidence="1" id="KW-0812">Transmembrane</keyword>
<feature type="transmembrane region" description="Helical" evidence="1">
    <location>
        <begin position="391"/>
        <end position="417"/>
    </location>
</feature>